<reference evidence="2 3" key="1">
    <citation type="submission" date="2020-02" db="EMBL/GenBank/DDBJ databases">
        <title>Draft genome sequence of Haematococcus lacustris strain NIES-144.</title>
        <authorList>
            <person name="Morimoto D."/>
            <person name="Nakagawa S."/>
            <person name="Yoshida T."/>
            <person name="Sawayama S."/>
        </authorList>
    </citation>
    <scope>NUCLEOTIDE SEQUENCE [LARGE SCALE GENOMIC DNA]</scope>
    <source>
        <strain evidence="2 3">NIES-144</strain>
    </source>
</reference>
<dbReference type="Proteomes" id="UP000485058">
    <property type="component" value="Unassembled WGS sequence"/>
</dbReference>
<gene>
    <name evidence="2" type="ORF">HaLaN_18299</name>
</gene>
<proteinExistence type="predicted"/>
<evidence type="ECO:0000313" key="3">
    <source>
        <dbReference type="Proteomes" id="UP000485058"/>
    </source>
</evidence>
<sequence>IAVHASWTKTLLITSKTACGGVSQFNSSSSSNSTAQMQLHAANLDVHSCRRCVVCLSGEGQSAATLNSGKPKAAGFGERPPESRKGAAGGRKQKGKVDPRRQDFERVANYVRKAPPTEAEDYLTANLSAGLRYLLERPMPDLNDTPWSHLSADDVIYTQDSDPGQ</sequence>
<dbReference type="AlphaFoldDB" id="A0A699ZQH9"/>
<evidence type="ECO:0000256" key="1">
    <source>
        <dbReference type="SAM" id="MobiDB-lite"/>
    </source>
</evidence>
<feature type="region of interest" description="Disordered" evidence="1">
    <location>
        <begin position="143"/>
        <end position="165"/>
    </location>
</feature>
<feature type="non-terminal residue" evidence="2">
    <location>
        <position position="1"/>
    </location>
</feature>
<organism evidence="2 3">
    <name type="scientific">Haematococcus lacustris</name>
    <name type="common">Green alga</name>
    <name type="synonym">Haematococcus pluvialis</name>
    <dbReference type="NCBI Taxonomy" id="44745"/>
    <lineage>
        <taxon>Eukaryota</taxon>
        <taxon>Viridiplantae</taxon>
        <taxon>Chlorophyta</taxon>
        <taxon>core chlorophytes</taxon>
        <taxon>Chlorophyceae</taxon>
        <taxon>CS clade</taxon>
        <taxon>Chlamydomonadales</taxon>
        <taxon>Haematococcaceae</taxon>
        <taxon>Haematococcus</taxon>
    </lineage>
</organism>
<accession>A0A699ZQH9</accession>
<protein>
    <submittedName>
        <fullName evidence="2">Uncharacterized protein</fullName>
    </submittedName>
</protein>
<evidence type="ECO:0000313" key="2">
    <source>
        <dbReference type="EMBL" id="GFH21066.1"/>
    </source>
</evidence>
<keyword evidence="3" id="KW-1185">Reference proteome</keyword>
<feature type="compositionally biased region" description="Basic and acidic residues" evidence="1">
    <location>
        <begin position="95"/>
        <end position="104"/>
    </location>
</feature>
<comment type="caution">
    <text evidence="2">The sequence shown here is derived from an EMBL/GenBank/DDBJ whole genome shotgun (WGS) entry which is preliminary data.</text>
</comment>
<dbReference type="EMBL" id="BLLF01001755">
    <property type="protein sequence ID" value="GFH21066.1"/>
    <property type="molecule type" value="Genomic_DNA"/>
</dbReference>
<name>A0A699ZQH9_HAELA</name>
<feature type="non-terminal residue" evidence="2">
    <location>
        <position position="165"/>
    </location>
</feature>
<feature type="region of interest" description="Disordered" evidence="1">
    <location>
        <begin position="62"/>
        <end position="104"/>
    </location>
</feature>